<sequence>MTGFLSVIRRDLRLAFAGGGDVLTLLLFFIIVGAIVPFAVGPDQELLSRIAPGVVWIAAFLSMLLGLDRLFRPDLEDGTLALYRLADLPLSAVIAAKVIVQWLTSALPLIVASPFLAVILTMDLDTFWRTVLSLLLGTPALAAFGAFGAAVTVAIRRGGLLAPILIAPLCVPILIFGIGVIAPLGGPGQGTAAMLFLAALSLMALALTPFAAALAIAWGRSRAPP</sequence>
<accession>A0A6M1SHP8</accession>
<comment type="similarity">
    <text evidence="3 12">Belongs to the CcmB/CycW/HelB family.</text>
</comment>
<evidence type="ECO:0000256" key="11">
    <source>
        <dbReference type="ARBA" id="ARBA00023136"/>
    </source>
</evidence>
<protein>
    <recommendedName>
        <fullName evidence="4 12">Heme exporter protein B</fullName>
    </recommendedName>
</protein>
<dbReference type="GO" id="GO:1903607">
    <property type="term" value="P:cytochrome c biosynthetic process"/>
    <property type="evidence" value="ECO:0007669"/>
    <property type="project" value="TreeGrafter"/>
</dbReference>
<comment type="subcellular location">
    <subcellularLocation>
        <location evidence="2">Cell inner membrane</location>
        <topology evidence="2">Multi-pass membrane protein</topology>
    </subcellularLocation>
</comment>
<dbReference type="InterPro" id="IPR026031">
    <property type="entry name" value="Cyt_c_CcmB_bac"/>
</dbReference>
<feature type="transmembrane region" description="Helical" evidence="13">
    <location>
        <begin position="131"/>
        <end position="153"/>
    </location>
</feature>
<organism evidence="14 15">
    <name type="scientific">Devosia aurantiaca</name>
    <dbReference type="NCBI Taxonomy" id="2714858"/>
    <lineage>
        <taxon>Bacteria</taxon>
        <taxon>Pseudomonadati</taxon>
        <taxon>Pseudomonadota</taxon>
        <taxon>Alphaproteobacteria</taxon>
        <taxon>Hyphomicrobiales</taxon>
        <taxon>Devosiaceae</taxon>
        <taxon>Devosia</taxon>
    </lineage>
</organism>
<dbReference type="GO" id="GO:0005886">
    <property type="term" value="C:plasma membrane"/>
    <property type="evidence" value="ECO:0007669"/>
    <property type="project" value="UniProtKB-SubCell"/>
</dbReference>
<evidence type="ECO:0000256" key="6">
    <source>
        <dbReference type="ARBA" id="ARBA00022475"/>
    </source>
</evidence>
<evidence type="ECO:0000256" key="3">
    <source>
        <dbReference type="ARBA" id="ARBA00010544"/>
    </source>
</evidence>
<reference evidence="14 15" key="1">
    <citation type="submission" date="2020-02" db="EMBL/GenBank/DDBJ databases">
        <authorList>
            <person name="Khan S.A."/>
            <person name="Jeon C.O."/>
            <person name="Chun B.H."/>
        </authorList>
    </citation>
    <scope>NUCLEOTIDE SEQUENCE [LARGE SCALE GENOMIC DNA]</scope>
    <source>
        <strain evidence="14 15">H239</strain>
    </source>
</reference>
<keyword evidence="10 13" id="KW-1133">Transmembrane helix</keyword>
<dbReference type="GO" id="GO:0015232">
    <property type="term" value="F:heme transmembrane transporter activity"/>
    <property type="evidence" value="ECO:0007669"/>
    <property type="project" value="InterPro"/>
</dbReference>
<keyword evidence="5 12" id="KW-0813">Transport</keyword>
<evidence type="ECO:0000256" key="10">
    <source>
        <dbReference type="ARBA" id="ARBA00022989"/>
    </source>
</evidence>
<proteinExistence type="inferred from homology"/>
<evidence type="ECO:0000313" key="14">
    <source>
        <dbReference type="EMBL" id="NGP16690.1"/>
    </source>
</evidence>
<evidence type="ECO:0000256" key="2">
    <source>
        <dbReference type="ARBA" id="ARBA00004429"/>
    </source>
</evidence>
<gene>
    <name evidence="14" type="primary">ccmB</name>
    <name evidence="14" type="ORF">G5575_02385</name>
</gene>
<dbReference type="NCBIfam" id="TIGR01190">
    <property type="entry name" value="ccmB"/>
    <property type="match status" value="1"/>
</dbReference>
<keyword evidence="15" id="KW-1185">Reference proteome</keyword>
<evidence type="ECO:0000256" key="4">
    <source>
        <dbReference type="ARBA" id="ARBA00016452"/>
    </source>
</evidence>
<feature type="transmembrane region" description="Helical" evidence="13">
    <location>
        <begin position="12"/>
        <end position="40"/>
    </location>
</feature>
<evidence type="ECO:0000313" key="15">
    <source>
        <dbReference type="Proteomes" id="UP000474802"/>
    </source>
</evidence>
<evidence type="ECO:0000256" key="5">
    <source>
        <dbReference type="ARBA" id="ARBA00022448"/>
    </source>
</evidence>
<feature type="transmembrane region" description="Helical" evidence="13">
    <location>
        <begin position="46"/>
        <end position="67"/>
    </location>
</feature>
<keyword evidence="6 12" id="KW-1003">Cell membrane</keyword>
<dbReference type="PRINTS" id="PR01414">
    <property type="entry name" value="CCMBBIOGNSIS"/>
</dbReference>
<dbReference type="EMBL" id="JAALFG010000001">
    <property type="protein sequence ID" value="NGP16690.1"/>
    <property type="molecule type" value="Genomic_DNA"/>
</dbReference>
<keyword evidence="9 12" id="KW-0201">Cytochrome c-type biogenesis</keyword>
<keyword evidence="11 12" id="KW-0472">Membrane</keyword>
<keyword evidence="7 12" id="KW-0997">Cell inner membrane</keyword>
<dbReference type="GO" id="GO:0017004">
    <property type="term" value="P:cytochrome complex assembly"/>
    <property type="evidence" value="ECO:0007669"/>
    <property type="project" value="UniProtKB-KW"/>
</dbReference>
<feature type="transmembrane region" description="Helical" evidence="13">
    <location>
        <begin position="160"/>
        <end position="182"/>
    </location>
</feature>
<name>A0A6M1SHP8_9HYPH</name>
<evidence type="ECO:0000256" key="12">
    <source>
        <dbReference type="PIRNR" id="PIRNR002764"/>
    </source>
</evidence>
<reference evidence="14 15" key="2">
    <citation type="submission" date="2020-03" db="EMBL/GenBank/DDBJ databases">
        <title>Devosia chinhatensis sp. nov., isolated from a hexachlorocyclohexane (HCH) dump site in India.</title>
        <authorList>
            <person name="Kumar M."/>
            <person name="Lal R."/>
        </authorList>
    </citation>
    <scope>NUCLEOTIDE SEQUENCE [LARGE SCALE GENOMIC DNA]</scope>
    <source>
        <strain evidence="14 15">H239</strain>
    </source>
</reference>
<evidence type="ECO:0000256" key="13">
    <source>
        <dbReference type="SAM" id="Phobius"/>
    </source>
</evidence>
<dbReference type="PANTHER" id="PTHR30070">
    <property type="entry name" value="HEME EXPORTER PROTEIN B"/>
    <property type="match status" value="1"/>
</dbReference>
<dbReference type="PIRSF" id="PIRSF002764">
    <property type="entry name" value="CcmB"/>
    <property type="match status" value="1"/>
</dbReference>
<keyword evidence="8 13" id="KW-0812">Transmembrane</keyword>
<comment type="function">
    <text evidence="1 12">Required for the export of heme to the periplasm for the biogenesis of c-type cytochromes.</text>
</comment>
<dbReference type="InterPro" id="IPR003544">
    <property type="entry name" value="Cyt_c_biogenesis_CcmB"/>
</dbReference>
<dbReference type="Pfam" id="PF03379">
    <property type="entry name" value="CcmB"/>
    <property type="match status" value="1"/>
</dbReference>
<evidence type="ECO:0000256" key="1">
    <source>
        <dbReference type="ARBA" id="ARBA00002442"/>
    </source>
</evidence>
<evidence type="ECO:0000256" key="9">
    <source>
        <dbReference type="ARBA" id="ARBA00022748"/>
    </source>
</evidence>
<dbReference type="PANTHER" id="PTHR30070:SF1">
    <property type="entry name" value="CYTOCHROME C BIOGENESIS B-RELATED"/>
    <property type="match status" value="1"/>
</dbReference>
<feature type="transmembrane region" description="Helical" evidence="13">
    <location>
        <begin position="88"/>
        <end position="111"/>
    </location>
</feature>
<dbReference type="AlphaFoldDB" id="A0A6M1SHP8"/>
<dbReference type="Proteomes" id="UP000474802">
    <property type="component" value="Unassembled WGS sequence"/>
</dbReference>
<evidence type="ECO:0000256" key="8">
    <source>
        <dbReference type="ARBA" id="ARBA00022692"/>
    </source>
</evidence>
<feature type="transmembrane region" description="Helical" evidence="13">
    <location>
        <begin position="194"/>
        <end position="218"/>
    </location>
</feature>
<evidence type="ECO:0000256" key="7">
    <source>
        <dbReference type="ARBA" id="ARBA00022519"/>
    </source>
</evidence>
<comment type="caution">
    <text evidence="14">The sequence shown here is derived from an EMBL/GenBank/DDBJ whole genome shotgun (WGS) entry which is preliminary data.</text>
</comment>
<dbReference type="RefSeq" id="WP_164532933.1">
    <property type="nucleotide sequence ID" value="NZ_JAALFG010000001.1"/>
</dbReference>